<evidence type="ECO:0000313" key="2">
    <source>
        <dbReference type="EMBL" id="MBP2436190.1"/>
    </source>
</evidence>
<dbReference type="InterPro" id="IPR016181">
    <property type="entry name" value="Acyl_CoA_acyltransferase"/>
</dbReference>
<dbReference type="PROSITE" id="PS51186">
    <property type="entry name" value="GNAT"/>
    <property type="match status" value="1"/>
</dbReference>
<dbReference type="SUPFAM" id="SSF55729">
    <property type="entry name" value="Acyl-CoA N-acyltransferases (Nat)"/>
    <property type="match status" value="1"/>
</dbReference>
<gene>
    <name evidence="2" type="ORF">JOF34_000776</name>
</gene>
<dbReference type="RefSeq" id="WP_165137020.1">
    <property type="nucleotide sequence ID" value="NZ_CP049253.1"/>
</dbReference>
<evidence type="ECO:0000259" key="1">
    <source>
        <dbReference type="PROSITE" id="PS51186"/>
    </source>
</evidence>
<name>A0ABS4ZFY7_9MICO</name>
<comment type="caution">
    <text evidence="2">The sequence shown here is derived from an EMBL/GenBank/DDBJ whole genome shotgun (WGS) entry which is preliminary data.</text>
</comment>
<dbReference type="EMBL" id="JAGIOL010000001">
    <property type="protein sequence ID" value="MBP2436190.1"/>
    <property type="molecule type" value="Genomic_DNA"/>
</dbReference>
<reference evidence="2 3" key="1">
    <citation type="submission" date="2021-03" db="EMBL/GenBank/DDBJ databases">
        <title>Sequencing the genomes of 1000 actinobacteria strains.</title>
        <authorList>
            <person name="Klenk H.-P."/>
        </authorList>
    </citation>
    <scope>NUCLEOTIDE SEQUENCE [LARGE SCALE GENOMIC DNA]</scope>
    <source>
        <strain evidence="2 3">DSM 24221</strain>
    </source>
</reference>
<evidence type="ECO:0000313" key="3">
    <source>
        <dbReference type="Proteomes" id="UP001519362"/>
    </source>
</evidence>
<dbReference type="InterPro" id="IPR000182">
    <property type="entry name" value="GNAT_dom"/>
</dbReference>
<keyword evidence="3" id="KW-1185">Reference proteome</keyword>
<feature type="domain" description="N-acetyltransferase" evidence="1">
    <location>
        <begin position="12"/>
        <end position="149"/>
    </location>
</feature>
<protein>
    <submittedName>
        <fullName evidence="2">ElaA protein</fullName>
    </submittedName>
</protein>
<dbReference type="Pfam" id="PF13673">
    <property type="entry name" value="Acetyltransf_10"/>
    <property type="match status" value="1"/>
</dbReference>
<dbReference type="CDD" id="cd04301">
    <property type="entry name" value="NAT_SF"/>
    <property type="match status" value="1"/>
</dbReference>
<sequence>MSSPSEISVRASHVRDMDPAVLYRLLRLRVDVFVVEQTCAYPELDGRELEEDAVLLWIEQDGELAATIRLLQDGLDARIGRVATSAAQRGQGLAATLMREAISRSSGQVIRLDAQSHLAHWYGGFGFQQDGPEFLEDGIPHVPMVYAQGS</sequence>
<dbReference type="Proteomes" id="UP001519362">
    <property type="component" value="Unassembled WGS sequence"/>
</dbReference>
<proteinExistence type="predicted"/>
<dbReference type="Gene3D" id="3.40.630.30">
    <property type="match status" value="1"/>
</dbReference>
<organism evidence="2 3">
    <name type="scientific">Microbacterium amylolyticum</name>
    <dbReference type="NCBI Taxonomy" id="936337"/>
    <lineage>
        <taxon>Bacteria</taxon>
        <taxon>Bacillati</taxon>
        <taxon>Actinomycetota</taxon>
        <taxon>Actinomycetes</taxon>
        <taxon>Micrococcales</taxon>
        <taxon>Microbacteriaceae</taxon>
        <taxon>Microbacterium</taxon>
    </lineage>
</organism>
<accession>A0ABS4ZFY7</accession>